<name>A0A023ERR7_AEDAL</name>
<dbReference type="InterPro" id="IPR001623">
    <property type="entry name" value="DnaJ_domain"/>
</dbReference>
<dbReference type="VEuPathDB" id="VectorBase:AALFPA_055124"/>
<dbReference type="GO" id="GO:0008270">
    <property type="term" value="F:zinc ion binding"/>
    <property type="evidence" value="ECO:0007669"/>
    <property type="project" value="UniProtKB-KW"/>
</dbReference>
<evidence type="ECO:0000259" key="8">
    <source>
        <dbReference type="PROSITE" id="PS51188"/>
    </source>
</evidence>
<dbReference type="InterPro" id="IPR001305">
    <property type="entry name" value="HSP_DnaJ_Cys-rich_dom"/>
</dbReference>
<dbReference type="Gene3D" id="1.10.287.110">
    <property type="entry name" value="DnaJ domain"/>
    <property type="match status" value="1"/>
</dbReference>
<feature type="domain" description="J" evidence="7">
    <location>
        <begin position="76"/>
        <end position="163"/>
    </location>
</feature>
<reference evidence="9" key="1">
    <citation type="journal article" date="2014" name="PLoS Negl. Trop. Dis.">
        <title>Identification and characterization of seminal fluid proteins in the Asian tiger mosquito, Aedes albopictus.</title>
        <authorList>
            <person name="Boes K.E."/>
            <person name="Ribeiro J.M."/>
            <person name="Wong A."/>
            <person name="Harrington L.C."/>
            <person name="Wolfner M.F."/>
            <person name="Sirot L.K."/>
        </authorList>
    </citation>
    <scope>NUCLEOTIDE SEQUENCE</scope>
    <source>
        <tissue evidence="9">Reproductive organs</tissue>
    </source>
</reference>
<dbReference type="InterPro" id="IPR036410">
    <property type="entry name" value="HSP_DnaJ_Cys-rich_dom_sf"/>
</dbReference>
<proteinExistence type="evidence at transcript level"/>
<dbReference type="SUPFAM" id="SSF49493">
    <property type="entry name" value="HSP40/DnaJ peptide-binding domain"/>
    <property type="match status" value="1"/>
</dbReference>
<dbReference type="InterPro" id="IPR051938">
    <property type="entry name" value="Apopto_cytoskel_mod"/>
</dbReference>
<dbReference type="GO" id="GO:0006457">
    <property type="term" value="P:protein folding"/>
    <property type="evidence" value="ECO:0007669"/>
    <property type="project" value="InterPro"/>
</dbReference>
<dbReference type="EMBL" id="GAPW01001693">
    <property type="protein sequence ID" value="JAC11905.1"/>
    <property type="molecule type" value="mRNA"/>
</dbReference>
<dbReference type="CDD" id="cd06257">
    <property type="entry name" value="DnaJ"/>
    <property type="match status" value="1"/>
</dbReference>
<dbReference type="PANTHER" id="PTHR44145">
    <property type="entry name" value="DNAJ HOMOLOG SUBFAMILY A MEMBER 3, MITOCHONDRIAL"/>
    <property type="match status" value="1"/>
</dbReference>
<evidence type="ECO:0000259" key="7">
    <source>
        <dbReference type="PROSITE" id="PS50076"/>
    </source>
</evidence>
<dbReference type="CDD" id="cd10747">
    <property type="entry name" value="DnaJ_C"/>
    <property type="match status" value="1"/>
</dbReference>
<dbReference type="InterPro" id="IPR008971">
    <property type="entry name" value="HSP40/DnaJ_pept-bd"/>
</dbReference>
<sequence length="413" mass="46050">LKSNEKKLSVTHLLEHHHPTGFRPSLTMIDKFKLGSGLIRYIRGTPAVPAKPKFKYIQPAKTPALRTQQCTAVAKDYYSILGVKPSASFREIKKAYYLLAKESHPDLQHSGSGTRTPVDEAKFKEITEAYEALMSEQKKGDSVIALNPELYRNVTRERHKTIASSWNAINELNYEDVILTISFKEAVEGGRRELKLPVGSKCDKCSAWGSFPPLDNEGMCKICQGTGKQTIQTENGTLWMTCKFCKGVRTAPQTLVCPKCHGKGITLKPTPLMVNIPKGSQNRDIIKCRVPGHQRSVNIILNVQDVDRFQRDGLNIHSTEQITLTQAILGANIPIKGINGIFNVHIPPGTQPETVMRIPGKGIWDLSAQERGQHIVRIKIIIPTEVTPRQRHLLKELDATLPGDNKSDSPFSR</sequence>
<dbReference type="PRINTS" id="PR00625">
    <property type="entry name" value="JDOMAIN"/>
</dbReference>
<dbReference type="GO" id="GO:0051082">
    <property type="term" value="F:unfolded protein binding"/>
    <property type="evidence" value="ECO:0007669"/>
    <property type="project" value="InterPro"/>
</dbReference>
<evidence type="ECO:0000256" key="5">
    <source>
        <dbReference type="ARBA" id="ARBA00023186"/>
    </source>
</evidence>
<dbReference type="Pfam" id="PF00226">
    <property type="entry name" value="DnaJ"/>
    <property type="match status" value="1"/>
</dbReference>
<dbReference type="Gene3D" id="2.10.230.10">
    <property type="entry name" value="Heat shock protein DnaJ, cysteine-rich domain"/>
    <property type="match status" value="1"/>
</dbReference>
<organism evidence="9">
    <name type="scientific">Aedes albopictus</name>
    <name type="common">Asian tiger mosquito</name>
    <name type="synonym">Stegomyia albopicta</name>
    <dbReference type="NCBI Taxonomy" id="7160"/>
    <lineage>
        <taxon>Eukaryota</taxon>
        <taxon>Metazoa</taxon>
        <taxon>Ecdysozoa</taxon>
        <taxon>Arthropoda</taxon>
        <taxon>Hexapoda</taxon>
        <taxon>Insecta</taxon>
        <taxon>Pterygota</taxon>
        <taxon>Neoptera</taxon>
        <taxon>Endopterygota</taxon>
        <taxon>Diptera</taxon>
        <taxon>Nematocera</taxon>
        <taxon>Culicoidea</taxon>
        <taxon>Culicidae</taxon>
        <taxon>Culicinae</taxon>
        <taxon>Aedini</taxon>
        <taxon>Aedes</taxon>
        <taxon>Stegomyia</taxon>
    </lineage>
</organism>
<dbReference type="VEuPathDB" id="VectorBase:AALC636_013186"/>
<dbReference type="SMART" id="SM00271">
    <property type="entry name" value="DnaJ"/>
    <property type="match status" value="1"/>
</dbReference>
<feature type="non-terminal residue" evidence="9">
    <location>
        <position position="1"/>
    </location>
</feature>
<keyword evidence="1 6" id="KW-0479">Metal-binding</keyword>
<dbReference type="PANTHER" id="PTHR44145:SF3">
    <property type="entry name" value="DNAJ HOMOLOG SUBFAMILY A MEMBER 3, MITOCHONDRIAL"/>
    <property type="match status" value="1"/>
</dbReference>
<protein>
    <submittedName>
        <fullName evidence="9">Putative heat shock protein</fullName>
    </submittedName>
</protein>
<dbReference type="Gene3D" id="2.60.260.20">
    <property type="entry name" value="Urease metallochaperone UreE, N-terminal domain"/>
    <property type="match status" value="2"/>
</dbReference>
<evidence type="ECO:0000256" key="2">
    <source>
        <dbReference type="ARBA" id="ARBA00022737"/>
    </source>
</evidence>
<keyword evidence="4 6" id="KW-0862">Zinc</keyword>
<keyword evidence="3 6" id="KW-0863">Zinc-finger</keyword>
<keyword evidence="5" id="KW-0143">Chaperone</keyword>
<dbReference type="PROSITE" id="PS51188">
    <property type="entry name" value="ZF_CR"/>
    <property type="match status" value="1"/>
</dbReference>
<keyword evidence="9" id="KW-0346">Stress response</keyword>
<feature type="domain" description="CR-type" evidence="8">
    <location>
        <begin position="189"/>
        <end position="269"/>
    </location>
</feature>
<dbReference type="AlphaFoldDB" id="A0A023ERR7"/>
<dbReference type="FunFam" id="2.60.260.20:FF:000005">
    <property type="entry name" value="Chaperone protein dnaJ 1, mitochondrial"/>
    <property type="match status" value="1"/>
</dbReference>
<dbReference type="VEuPathDB" id="VectorBase:AALF026112"/>
<evidence type="ECO:0000256" key="4">
    <source>
        <dbReference type="ARBA" id="ARBA00022833"/>
    </source>
</evidence>
<evidence type="ECO:0000256" key="1">
    <source>
        <dbReference type="ARBA" id="ARBA00022723"/>
    </source>
</evidence>
<keyword evidence="2" id="KW-0677">Repeat</keyword>
<dbReference type="InterPro" id="IPR002939">
    <property type="entry name" value="DnaJ_C"/>
</dbReference>
<dbReference type="Pfam" id="PF01556">
    <property type="entry name" value="DnaJ_C"/>
    <property type="match status" value="1"/>
</dbReference>
<feature type="zinc finger region" description="CR-type" evidence="6">
    <location>
        <begin position="189"/>
        <end position="269"/>
    </location>
</feature>
<accession>A0A023ERR7</accession>
<dbReference type="InterPro" id="IPR036869">
    <property type="entry name" value="J_dom_sf"/>
</dbReference>
<evidence type="ECO:0000313" key="9">
    <source>
        <dbReference type="EMBL" id="JAC11905.1"/>
    </source>
</evidence>
<dbReference type="SUPFAM" id="SSF57938">
    <property type="entry name" value="DnaJ/Hsp40 cysteine-rich domain"/>
    <property type="match status" value="1"/>
</dbReference>
<dbReference type="PROSITE" id="PS50076">
    <property type="entry name" value="DNAJ_2"/>
    <property type="match status" value="1"/>
</dbReference>
<evidence type="ECO:0000256" key="6">
    <source>
        <dbReference type="PROSITE-ProRule" id="PRU00546"/>
    </source>
</evidence>
<dbReference type="SUPFAM" id="SSF46565">
    <property type="entry name" value="Chaperone J-domain"/>
    <property type="match status" value="1"/>
</dbReference>
<dbReference type="GO" id="GO:0031072">
    <property type="term" value="F:heat shock protein binding"/>
    <property type="evidence" value="ECO:0007669"/>
    <property type="project" value="InterPro"/>
</dbReference>
<evidence type="ECO:0000256" key="3">
    <source>
        <dbReference type="ARBA" id="ARBA00022771"/>
    </source>
</evidence>